<feature type="region of interest" description="Disordered" evidence="2">
    <location>
        <begin position="1"/>
        <end position="62"/>
    </location>
</feature>
<evidence type="ECO:0000313" key="4">
    <source>
        <dbReference type="Proteomes" id="UP000604046"/>
    </source>
</evidence>
<protein>
    <submittedName>
        <fullName evidence="3">QSOX1 protein</fullName>
    </submittedName>
</protein>
<feature type="coiled-coil region" evidence="1">
    <location>
        <begin position="110"/>
        <end position="140"/>
    </location>
</feature>
<keyword evidence="4" id="KW-1185">Reference proteome</keyword>
<accession>A0A812UQE4</accession>
<evidence type="ECO:0000256" key="2">
    <source>
        <dbReference type="SAM" id="MobiDB-lite"/>
    </source>
</evidence>
<organism evidence="3 4">
    <name type="scientific">Symbiodinium natans</name>
    <dbReference type="NCBI Taxonomy" id="878477"/>
    <lineage>
        <taxon>Eukaryota</taxon>
        <taxon>Sar</taxon>
        <taxon>Alveolata</taxon>
        <taxon>Dinophyceae</taxon>
        <taxon>Suessiales</taxon>
        <taxon>Symbiodiniaceae</taxon>
        <taxon>Symbiodinium</taxon>
    </lineage>
</organism>
<sequence length="283" mass="31813">MDVTPKKEMDPHGQGDSEASTSYNSSPGATTQAEETFGVDSTGPQRSTEAVLQEAMQVSGPKDSATKVILNLRSIVEKNGGQLGLPRLVSREMQRVDENGEAVPKPWDPFREAERLRAELANARSELQRVQQAIVEESDLRLQQAMLQSKVQEVEQREAVMHRRALEFEERAKRDHEVSSLQCHIFEVEMKRCQEELQQSRSKIEALERELKQAQKSKQRKAEGCAKTSAPSSQEAVRRHEIAVRASFEECREKTSPSKRSSNEDAQGWLACCSVQAAPKKRV</sequence>
<dbReference type="AlphaFoldDB" id="A0A812UQE4"/>
<reference evidence="3" key="1">
    <citation type="submission" date="2021-02" db="EMBL/GenBank/DDBJ databases">
        <authorList>
            <person name="Dougan E. K."/>
            <person name="Rhodes N."/>
            <person name="Thang M."/>
            <person name="Chan C."/>
        </authorList>
    </citation>
    <scope>NUCLEOTIDE SEQUENCE</scope>
</reference>
<dbReference type="Proteomes" id="UP000604046">
    <property type="component" value="Unassembled WGS sequence"/>
</dbReference>
<evidence type="ECO:0000256" key="1">
    <source>
        <dbReference type="SAM" id="Coils"/>
    </source>
</evidence>
<name>A0A812UQE4_9DINO</name>
<feature type="region of interest" description="Disordered" evidence="2">
    <location>
        <begin position="211"/>
        <end position="239"/>
    </location>
</feature>
<feature type="compositionally biased region" description="Basic and acidic residues" evidence="2">
    <location>
        <begin position="1"/>
        <end position="15"/>
    </location>
</feature>
<feature type="compositionally biased region" description="Polar residues" evidence="2">
    <location>
        <begin position="17"/>
        <end position="34"/>
    </location>
</feature>
<dbReference type="OrthoDB" id="59470at2759"/>
<keyword evidence="1" id="KW-0175">Coiled coil</keyword>
<comment type="caution">
    <text evidence="3">The sequence shown here is derived from an EMBL/GenBank/DDBJ whole genome shotgun (WGS) entry which is preliminary data.</text>
</comment>
<proteinExistence type="predicted"/>
<dbReference type="EMBL" id="CAJNDS010002737">
    <property type="protein sequence ID" value="CAE7579044.1"/>
    <property type="molecule type" value="Genomic_DNA"/>
</dbReference>
<gene>
    <name evidence="3" type="primary">QSOX1</name>
    <name evidence="3" type="ORF">SNAT2548_LOCUS33038</name>
</gene>
<evidence type="ECO:0000313" key="3">
    <source>
        <dbReference type="EMBL" id="CAE7579044.1"/>
    </source>
</evidence>